<dbReference type="AlphaFoldDB" id="A0A729Q7J2"/>
<evidence type="ECO:0000313" key="1">
    <source>
        <dbReference type="EMBL" id="HAE3260742.1"/>
    </source>
</evidence>
<protein>
    <submittedName>
        <fullName evidence="1">Uncharacterized protein</fullName>
    </submittedName>
</protein>
<accession>A0A729Q7J2</accession>
<comment type="caution">
    <text evidence="1">The sequence shown here is derived from an EMBL/GenBank/DDBJ whole genome shotgun (WGS) entry which is preliminary data.</text>
</comment>
<name>A0A729Q7J2_SALHO</name>
<sequence>MMVLNKKLASYISALHGSGSTPLCQRLSDEESTRTEDDVLIHQKVSTWLFDDGVVIRSEYEEEQGQVSDACCLPCWIEFRVQDIREDNVTVSPMLKRFTNRCQIKTWLQFNSESDQ</sequence>
<reference evidence="1" key="2">
    <citation type="submission" date="2018-07" db="EMBL/GenBank/DDBJ databases">
        <authorList>
            <consortium name="NCBI Pathogen Detection Project"/>
        </authorList>
    </citation>
    <scope>NUCLEOTIDE SEQUENCE</scope>
    <source>
        <strain evidence="1">12-6852</strain>
    </source>
</reference>
<dbReference type="EMBL" id="DAAROR010000024">
    <property type="protein sequence ID" value="HAE3260742.1"/>
    <property type="molecule type" value="Genomic_DNA"/>
</dbReference>
<organism evidence="1">
    <name type="scientific">Salmonella enterica subsp. houtenae serovar 18:z36,z38:-</name>
    <dbReference type="NCBI Taxonomy" id="2577510"/>
    <lineage>
        <taxon>Bacteria</taxon>
        <taxon>Pseudomonadati</taxon>
        <taxon>Pseudomonadota</taxon>
        <taxon>Gammaproteobacteria</taxon>
        <taxon>Enterobacterales</taxon>
        <taxon>Enterobacteriaceae</taxon>
        <taxon>Salmonella</taxon>
    </lineage>
</organism>
<reference evidence="1" key="1">
    <citation type="journal article" date="2018" name="Genome Biol.">
        <title>SKESA: strategic k-mer extension for scrupulous assemblies.</title>
        <authorList>
            <person name="Souvorov A."/>
            <person name="Agarwala R."/>
            <person name="Lipman D.J."/>
        </authorList>
    </citation>
    <scope>NUCLEOTIDE SEQUENCE</scope>
    <source>
        <strain evidence="1">12-6852</strain>
    </source>
</reference>
<gene>
    <name evidence="1" type="ORF">G3430_003026</name>
</gene>
<proteinExistence type="predicted"/>